<comment type="subcellular location">
    <subcellularLocation>
        <location evidence="1">Nucleus</location>
    </subcellularLocation>
</comment>
<feature type="domain" description="CPSF6/7 RSLD" evidence="6">
    <location>
        <begin position="408"/>
        <end position="487"/>
    </location>
</feature>
<reference evidence="7" key="2">
    <citation type="journal article" date="2023" name="Science">
        <title>Genomic signatures of disease resistance in endangered staghorn corals.</title>
        <authorList>
            <person name="Vollmer S.V."/>
            <person name="Selwyn J.D."/>
            <person name="Despard B.A."/>
            <person name="Roesel C.L."/>
        </authorList>
    </citation>
    <scope>NUCLEOTIDE SEQUENCE</scope>
    <source>
        <strain evidence="7">K2</strain>
    </source>
</reference>
<feature type="region of interest" description="Disordered" evidence="4">
    <location>
        <begin position="342"/>
        <end position="364"/>
    </location>
</feature>
<feature type="compositionally biased region" description="Polar residues" evidence="4">
    <location>
        <begin position="235"/>
        <end position="250"/>
    </location>
</feature>
<keyword evidence="5" id="KW-0812">Transmembrane</keyword>
<keyword evidence="3" id="KW-0539">Nucleus</keyword>
<evidence type="ECO:0000256" key="5">
    <source>
        <dbReference type="SAM" id="Phobius"/>
    </source>
</evidence>
<evidence type="ECO:0000256" key="2">
    <source>
        <dbReference type="ARBA" id="ARBA00022664"/>
    </source>
</evidence>
<keyword evidence="5" id="KW-0472">Membrane</keyword>
<dbReference type="PANTHER" id="PTHR23204">
    <property type="entry name" value="CLEAVAGE AND POLYADENYLATION SPECIFIC FACTOR"/>
    <property type="match status" value="1"/>
</dbReference>
<proteinExistence type="predicted"/>
<dbReference type="GO" id="GO:0006397">
    <property type="term" value="P:mRNA processing"/>
    <property type="evidence" value="ECO:0007669"/>
    <property type="project" value="UniProtKB-KW"/>
</dbReference>
<evidence type="ECO:0000313" key="8">
    <source>
        <dbReference type="Proteomes" id="UP001249851"/>
    </source>
</evidence>
<dbReference type="EMBL" id="JARQWQ010000010">
    <property type="protein sequence ID" value="KAK2569426.1"/>
    <property type="molecule type" value="Genomic_DNA"/>
</dbReference>
<feature type="region of interest" description="Disordered" evidence="4">
    <location>
        <begin position="235"/>
        <end position="301"/>
    </location>
</feature>
<keyword evidence="5" id="KW-1133">Transmembrane helix</keyword>
<dbReference type="InterPro" id="IPR057951">
    <property type="entry name" value="CPSF6/7_RSLD_N"/>
</dbReference>
<feature type="region of interest" description="Disordered" evidence="4">
    <location>
        <begin position="39"/>
        <end position="59"/>
    </location>
</feature>
<dbReference type="Proteomes" id="UP001249851">
    <property type="component" value="Unassembled WGS sequence"/>
</dbReference>
<dbReference type="InterPro" id="IPR012677">
    <property type="entry name" value="Nucleotide-bd_a/b_plait_sf"/>
</dbReference>
<accession>A0AAD9QXU1</accession>
<keyword evidence="2" id="KW-0507">mRNA processing</keyword>
<evidence type="ECO:0000256" key="3">
    <source>
        <dbReference type="ARBA" id="ARBA00023242"/>
    </source>
</evidence>
<comment type="caution">
    <text evidence="7">The sequence shown here is derived from an EMBL/GenBank/DDBJ whole genome shotgun (WGS) entry which is preliminary data.</text>
</comment>
<dbReference type="GO" id="GO:0005634">
    <property type="term" value="C:nucleus"/>
    <property type="evidence" value="ECO:0007669"/>
    <property type="project" value="UniProtKB-SubCell"/>
</dbReference>
<protein>
    <submittedName>
        <fullName evidence="7">Cleavage and polyadenylation specificity factor subunit 7</fullName>
    </submittedName>
</protein>
<feature type="transmembrane region" description="Helical" evidence="5">
    <location>
        <begin position="106"/>
        <end position="128"/>
    </location>
</feature>
<evidence type="ECO:0000313" key="7">
    <source>
        <dbReference type="EMBL" id="KAK2569426.1"/>
    </source>
</evidence>
<sequence length="549" mass="60131">MAGDGAIDIDLYATVDEFEPEVAGQHHMTEGLDLYDDVLTTGGEMPVEPEDEESQTQYEEDAPGEILTEEAQSGAYEYKSYTTVHPKSAAARSSNTYYERNKGKPLYVGNLTWVMNTILVFVFLVLFMEAEWTNDQELTEALQECGVTDLINIKFFENRTNGQSKGGNNLSKSIQTLTHVMKKAKKLFNIGFAMIELGSETSVQLVTEKLPKMEIHSQLPMVTPATKQYLQQFEAQSRKNNPSTSGSQAEQEPPPYQQGGGRGFGYNRGGFRGRGFPIRPGMGQGFEHRPPPPGDMGRGAPWMGHGHMGMPRHPPPGMPPYHMEHPPPFYPMVPPPTADKMPGPMQQQIHVPPQPPPPGATSLQDHRPPGMVPQFPKPPVAPHVNPAFFPEGPPPETFLAAGAASGDDFNESMKRNQVLASTAIKRAMSDANSGDYESGIETLVAAISLIKQSPTASEERCQVLVQSLQDCYQGLEIQLLERRYDRQEANIITATKTILKVKARRSGTGANAHGLDHVTGIGDQGPVISARGHVTENVATEDEAARTFM</sequence>
<feature type="compositionally biased region" description="Acidic residues" evidence="4">
    <location>
        <begin position="47"/>
        <end position="59"/>
    </location>
</feature>
<dbReference type="InterPro" id="IPR034772">
    <property type="entry name" value="CPSF6/7"/>
</dbReference>
<dbReference type="AlphaFoldDB" id="A0AAD9QXU1"/>
<feature type="compositionally biased region" description="Gly residues" evidence="4">
    <location>
        <begin position="258"/>
        <end position="273"/>
    </location>
</feature>
<evidence type="ECO:0000259" key="6">
    <source>
        <dbReference type="Pfam" id="PF25524"/>
    </source>
</evidence>
<evidence type="ECO:0000256" key="4">
    <source>
        <dbReference type="SAM" id="MobiDB-lite"/>
    </source>
</evidence>
<dbReference type="Pfam" id="PF25524">
    <property type="entry name" value="RSLD_CPSF6"/>
    <property type="match status" value="1"/>
</dbReference>
<organism evidence="7 8">
    <name type="scientific">Acropora cervicornis</name>
    <name type="common">Staghorn coral</name>
    <dbReference type="NCBI Taxonomy" id="6130"/>
    <lineage>
        <taxon>Eukaryota</taxon>
        <taxon>Metazoa</taxon>
        <taxon>Cnidaria</taxon>
        <taxon>Anthozoa</taxon>
        <taxon>Hexacorallia</taxon>
        <taxon>Scleractinia</taxon>
        <taxon>Astrocoeniina</taxon>
        <taxon>Acroporidae</taxon>
        <taxon>Acropora</taxon>
    </lineage>
</organism>
<reference evidence="7" key="1">
    <citation type="journal article" date="2023" name="G3 (Bethesda)">
        <title>Whole genome assembly and annotation of the endangered Caribbean coral Acropora cervicornis.</title>
        <authorList>
            <person name="Selwyn J.D."/>
            <person name="Vollmer S.V."/>
        </authorList>
    </citation>
    <scope>NUCLEOTIDE SEQUENCE</scope>
    <source>
        <strain evidence="7">K2</strain>
    </source>
</reference>
<dbReference type="Gene3D" id="3.30.70.330">
    <property type="match status" value="1"/>
</dbReference>
<evidence type="ECO:0000256" key="1">
    <source>
        <dbReference type="ARBA" id="ARBA00004123"/>
    </source>
</evidence>
<keyword evidence="8" id="KW-1185">Reference proteome</keyword>
<gene>
    <name evidence="7" type="ORF">P5673_006353</name>
</gene>
<name>A0AAD9QXU1_ACRCE</name>